<evidence type="ECO:0000256" key="2">
    <source>
        <dbReference type="SAM" id="Phobius"/>
    </source>
</evidence>
<gene>
    <name evidence="3" type="ORF">AOZ06_05035</name>
</gene>
<feature type="region of interest" description="Disordered" evidence="1">
    <location>
        <begin position="545"/>
        <end position="640"/>
    </location>
</feature>
<keyword evidence="2" id="KW-0472">Membrane</keyword>
<feature type="transmembrane region" description="Helical" evidence="2">
    <location>
        <begin position="401"/>
        <end position="422"/>
    </location>
</feature>
<feature type="transmembrane region" description="Helical" evidence="2">
    <location>
        <begin position="315"/>
        <end position="338"/>
    </location>
</feature>
<feature type="compositionally biased region" description="Low complexity" evidence="1">
    <location>
        <begin position="605"/>
        <end position="627"/>
    </location>
</feature>
<dbReference type="Proteomes" id="UP000063699">
    <property type="component" value="Chromosome"/>
</dbReference>
<dbReference type="KEGG" id="kphy:AOZ06_05035"/>
<dbReference type="RefSeq" id="WP_054288348.1">
    <property type="nucleotide sequence ID" value="NZ_CP012752.1"/>
</dbReference>
<dbReference type="AlphaFoldDB" id="A0A0N9HT35"/>
<evidence type="ECO:0000256" key="1">
    <source>
        <dbReference type="SAM" id="MobiDB-lite"/>
    </source>
</evidence>
<feature type="transmembrane region" description="Helical" evidence="2">
    <location>
        <begin position="176"/>
        <end position="195"/>
    </location>
</feature>
<organism evidence="3 4">
    <name type="scientific">Kibdelosporangium phytohabitans</name>
    <dbReference type="NCBI Taxonomy" id="860235"/>
    <lineage>
        <taxon>Bacteria</taxon>
        <taxon>Bacillati</taxon>
        <taxon>Actinomycetota</taxon>
        <taxon>Actinomycetes</taxon>
        <taxon>Pseudonocardiales</taxon>
        <taxon>Pseudonocardiaceae</taxon>
        <taxon>Kibdelosporangium</taxon>
    </lineage>
</organism>
<evidence type="ECO:0000313" key="3">
    <source>
        <dbReference type="EMBL" id="ALG06372.1"/>
    </source>
</evidence>
<name>A0A0N9HT35_9PSEU</name>
<feature type="compositionally biased region" description="Low complexity" evidence="1">
    <location>
        <begin position="575"/>
        <end position="589"/>
    </location>
</feature>
<feature type="transmembrane region" description="Helical" evidence="2">
    <location>
        <begin position="144"/>
        <end position="164"/>
    </location>
</feature>
<evidence type="ECO:0008006" key="5">
    <source>
        <dbReference type="Google" id="ProtNLM"/>
    </source>
</evidence>
<protein>
    <recommendedName>
        <fullName evidence="5">TrbL/VirB6 plasmid conjugal transfer protein</fullName>
    </recommendedName>
</protein>
<feature type="compositionally biased region" description="Pro residues" evidence="1">
    <location>
        <begin position="628"/>
        <end position="640"/>
    </location>
</feature>
<dbReference type="OrthoDB" id="5126439at2"/>
<dbReference type="EMBL" id="CP012752">
    <property type="protein sequence ID" value="ALG06372.1"/>
    <property type="molecule type" value="Genomic_DNA"/>
</dbReference>
<evidence type="ECO:0000313" key="4">
    <source>
        <dbReference type="Proteomes" id="UP000063699"/>
    </source>
</evidence>
<keyword evidence="4" id="KW-1185">Reference proteome</keyword>
<keyword evidence="2" id="KW-1133">Transmembrane helix</keyword>
<accession>A0A0N9HT35</accession>
<feature type="transmembrane region" description="Helical" evidence="2">
    <location>
        <begin position="344"/>
        <end position="364"/>
    </location>
</feature>
<sequence>MQHVMAWRARLPRPIKWLLGNPTRVLMLAWLVGIFVVGSVDLARADDLIPGPDLTGGGPKTLYETHGFLNYKLPVKPDDDHSGWFDINETVLEVIGFVNNLILWMALAPLRGGLVLLEWFLNLTVYRDSAGQIDVAVQHVATHVFWPLISATAAVGAFISYARWRNDGRGFMGDMAWLVAAIALAMAFAAGPSSVMRSVDSVRQDLASNIITANTTYIGTNENPTGFPNPQLTGDPQRVASRRLVDGVWGSFGAVPWCIAAFRTLEICKKVGHHALANDDTWRRMMKTLDDEGVVPEFGEHASFIRGQDMTRTGVVILVALIAIPMALLLLRLIIAGLVTTSGFMLMLVIGLLFLTFWPIPGWFRQTGLRYLAYTVGLQFQSLFLTTVISGVAVVSSILSLLIGQYGVLLVSVLNIALLIAASKVRSWLETLTSVGGAGSMGYMGAMLASGAGRFAGRLAGRAVGTGLGLAAKTATGGVGRIGSVASSAAGRVLSNLRAEGTSGRPRYKEIASESWKAVKQPFEGMGPPSAITRPFVTLGSKSWRALTGRSPATRGASGAPSGRGKTSAGRRSRPAAGTGRPGGSRTPGSLPWQRKLSPLDSFLPRSATTRGRTPRGTTPTSTSVPPRRQPPPPPGKTTP</sequence>
<reference evidence="3 4" key="1">
    <citation type="submission" date="2015-07" db="EMBL/GenBank/DDBJ databases">
        <title>Genome sequencing of Kibdelosporangium phytohabitans.</title>
        <authorList>
            <person name="Qin S."/>
            <person name="Xing K."/>
        </authorList>
    </citation>
    <scope>NUCLEOTIDE SEQUENCE [LARGE SCALE GENOMIC DNA]</scope>
    <source>
        <strain evidence="3 4">KLBMP1111</strain>
    </source>
</reference>
<feature type="transmembrane region" description="Helical" evidence="2">
    <location>
        <begin position="101"/>
        <end position="123"/>
    </location>
</feature>
<proteinExistence type="predicted"/>
<feature type="transmembrane region" description="Helical" evidence="2">
    <location>
        <begin position="371"/>
        <end position="395"/>
    </location>
</feature>
<keyword evidence="2" id="KW-0812">Transmembrane</keyword>